<evidence type="ECO:0000259" key="2">
    <source>
        <dbReference type="PROSITE" id="PS50263"/>
    </source>
</evidence>
<dbReference type="PANTHER" id="PTHR46044">
    <property type="entry name" value="NITRILASE"/>
    <property type="match status" value="1"/>
</dbReference>
<accession>A0ABU0AVG3</accession>
<gene>
    <name evidence="3" type="ORF">J2S72_001270</name>
</gene>
<name>A0ABU0AVG3_9FIRM</name>
<dbReference type="RefSeq" id="WP_307495196.1">
    <property type="nucleotide sequence ID" value="NZ_JAUSTN010000006.1"/>
</dbReference>
<reference evidence="3 4" key="1">
    <citation type="submission" date="2023-07" db="EMBL/GenBank/DDBJ databases">
        <title>Genomic Encyclopedia of Type Strains, Phase IV (KMG-IV): sequencing the most valuable type-strain genomes for metagenomic binning, comparative biology and taxonomic classification.</title>
        <authorList>
            <person name="Goeker M."/>
        </authorList>
    </citation>
    <scope>NUCLEOTIDE SEQUENCE [LARGE SCALE GENOMIC DNA]</scope>
    <source>
        <strain evidence="3 4">DSM 22616</strain>
    </source>
</reference>
<dbReference type="InterPro" id="IPR044149">
    <property type="entry name" value="Nitrilases_CHs"/>
</dbReference>
<comment type="caution">
    <text evidence="3">The sequence shown here is derived from an EMBL/GenBank/DDBJ whole genome shotgun (WGS) entry which is preliminary data.</text>
</comment>
<dbReference type="EC" id="3.5.5.1" evidence="3"/>
<sequence>MKEMKNPKVALVQAAPYIFDKERTLEKVLKLIKEAALKKPDIIVFPELFIPGYPFGMTFGFTVGHRDNSARKDFKRYYDNSILVPGKETALLGQAAKEAGAYLSIGISEKTENNASLYNTNIIFDKNGDLKYIHRKLKPTGSERVIFADGQKYLLPILDSPYGKMGSLICWESYMPLARVALTEKGMVILIAPNTNDNLEWQDTIKHIAIESHVFYLNCNMIIKKENYPKDLKTYGEIEKLDDLLCRGGSSIVDPYGHYLVEPVWDKEEIIYESLNMNDIVKSRMEFDLCGHYGRDDVFNFSYKEI</sequence>
<dbReference type="Proteomes" id="UP001236559">
    <property type="component" value="Unassembled WGS sequence"/>
</dbReference>
<evidence type="ECO:0000313" key="3">
    <source>
        <dbReference type="EMBL" id="MDQ0275245.1"/>
    </source>
</evidence>
<dbReference type="SUPFAM" id="SSF56317">
    <property type="entry name" value="Carbon-nitrogen hydrolase"/>
    <property type="match status" value="1"/>
</dbReference>
<dbReference type="Gene3D" id="3.60.110.10">
    <property type="entry name" value="Carbon-nitrogen hydrolase"/>
    <property type="match status" value="1"/>
</dbReference>
<protein>
    <submittedName>
        <fullName evidence="3">Nitrilase</fullName>
        <ecNumber evidence="3">3.5.5.1</ecNumber>
    </submittedName>
</protein>
<dbReference type="CDD" id="cd07564">
    <property type="entry name" value="nitrilases_CHs"/>
    <property type="match status" value="1"/>
</dbReference>
<dbReference type="PANTHER" id="PTHR46044:SF1">
    <property type="entry name" value="CN HYDROLASE DOMAIN-CONTAINING PROTEIN"/>
    <property type="match status" value="1"/>
</dbReference>
<dbReference type="InterPro" id="IPR003010">
    <property type="entry name" value="C-N_Hydrolase"/>
</dbReference>
<dbReference type="PROSITE" id="PS50263">
    <property type="entry name" value="CN_HYDROLASE"/>
    <property type="match status" value="1"/>
</dbReference>
<keyword evidence="4" id="KW-1185">Reference proteome</keyword>
<evidence type="ECO:0000256" key="1">
    <source>
        <dbReference type="ARBA" id="ARBA00008129"/>
    </source>
</evidence>
<feature type="domain" description="CN hydrolase" evidence="2">
    <location>
        <begin position="7"/>
        <end position="277"/>
    </location>
</feature>
<dbReference type="GO" id="GO:0000257">
    <property type="term" value="F:nitrilase activity"/>
    <property type="evidence" value="ECO:0007669"/>
    <property type="project" value="UniProtKB-EC"/>
</dbReference>
<evidence type="ECO:0000313" key="4">
    <source>
        <dbReference type="Proteomes" id="UP001236559"/>
    </source>
</evidence>
<dbReference type="Pfam" id="PF00795">
    <property type="entry name" value="CN_hydrolase"/>
    <property type="match status" value="1"/>
</dbReference>
<comment type="similarity">
    <text evidence="1">Belongs to the carbon-nitrogen hydrolase superfamily. Nitrilase family.</text>
</comment>
<proteinExistence type="inferred from homology"/>
<organism evidence="3 4">
    <name type="scientific">Peptoniphilus koenoeneniae</name>
    <dbReference type="NCBI Taxonomy" id="507751"/>
    <lineage>
        <taxon>Bacteria</taxon>
        <taxon>Bacillati</taxon>
        <taxon>Bacillota</taxon>
        <taxon>Tissierellia</taxon>
        <taxon>Tissierellales</taxon>
        <taxon>Peptoniphilaceae</taxon>
        <taxon>Peptoniphilus</taxon>
    </lineage>
</organism>
<dbReference type="EMBL" id="JAUSTN010000006">
    <property type="protein sequence ID" value="MDQ0275245.1"/>
    <property type="molecule type" value="Genomic_DNA"/>
</dbReference>
<dbReference type="InterPro" id="IPR036526">
    <property type="entry name" value="C-N_Hydrolase_sf"/>
</dbReference>
<keyword evidence="3" id="KW-0378">Hydrolase</keyword>